<evidence type="ECO:0000256" key="1">
    <source>
        <dbReference type="SAM" id="Phobius"/>
    </source>
</evidence>
<keyword evidence="1 2" id="KW-0812">Transmembrane</keyword>
<feature type="transmembrane region" description="Helical" evidence="1">
    <location>
        <begin position="150"/>
        <end position="170"/>
    </location>
</feature>
<keyword evidence="3" id="KW-1185">Reference proteome</keyword>
<reference evidence="3" key="1">
    <citation type="journal article" date="2006" name="PLoS Biol.">
        <title>Macronuclear genome sequence of the ciliate Tetrahymena thermophila, a model eukaryote.</title>
        <authorList>
            <person name="Eisen J.A."/>
            <person name="Coyne R.S."/>
            <person name="Wu M."/>
            <person name="Wu D."/>
            <person name="Thiagarajan M."/>
            <person name="Wortman J.R."/>
            <person name="Badger J.H."/>
            <person name="Ren Q."/>
            <person name="Amedeo P."/>
            <person name="Jones K.M."/>
            <person name="Tallon L.J."/>
            <person name="Delcher A.L."/>
            <person name="Salzberg S.L."/>
            <person name="Silva J.C."/>
            <person name="Haas B.J."/>
            <person name="Majoros W.H."/>
            <person name="Farzad M."/>
            <person name="Carlton J.M."/>
            <person name="Smith R.K. Jr."/>
            <person name="Garg J."/>
            <person name="Pearlman R.E."/>
            <person name="Karrer K.M."/>
            <person name="Sun L."/>
            <person name="Manning G."/>
            <person name="Elde N.C."/>
            <person name="Turkewitz A.P."/>
            <person name="Asai D.J."/>
            <person name="Wilkes D.E."/>
            <person name="Wang Y."/>
            <person name="Cai H."/>
            <person name="Collins K."/>
            <person name="Stewart B.A."/>
            <person name="Lee S.R."/>
            <person name="Wilamowska K."/>
            <person name="Weinberg Z."/>
            <person name="Ruzzo W.L."/>
            <person name="Wloga D."/>
            <person name="Gaertig J."/>
            <person name="Frankel J."/>
            <person name="Tsao C.-C."/>
            <person name="Gorovsky M.A."/>
            <person name="Keeling P.J."/>
            <person name="Waller R.F."/>
            <person name="Patron N.J."/>
            <person name="Cherry J.M."/>
            <person name="Stover N.A."/>
            <person name="Krieger C.J."/>
            <person name="del Toro C."/>
            <person name="Ryder H.F."/>
            <person name="Williamson S.C."/>
            <person name="Barbeau R.A."/>
            <person name="Hamilton E.P."/>
            <person name="Orias E."/>
        </authorList>
    </citation>
    <scope>NUCLEOTIDE SEQUENCE [LARGE SCALE GENOMIC DNA]</scope>
    <source>
        <strain evidence="3">SB210</strain>
    </source>
</reference>
<protein>
    <submittedName>
        <fullName evidence="2">Transmembrane protein, putative</fullName>
    </submittedName>
</protein>
<gene>
    <name evidence="2" type="ORF">TTHERM_000395939</name>
</gene>
<dbReference type="EMBL" id="GG662770">
    <property type="protein sequence ID" value="EWS75474.1"/>
    <property type="molecule type" value="Genomic_DNA"/>
</dbReference>
<dbReference type="GeneID" id="24438740"/>
<accession>W7XL10</accession>
<name>W7XL10_TETTS</name>
<evidence type="ECO:0000313" key="2">
    <source>
        <dbReference type="EMBL" id="EWS75474.1"/>
    </source>
</evidence>
<dbReference type="AlphaFoldDB" id="W7XL10"/>
<dbReference type="InParanoid" id="W7XL10"/>
<evidence type="ECO:0000313" key="3">
    <source>
        <dbReference type="Proteomes" id="UP000009168"/>
    </source>
</evidence>
<keyword evidence="1" id="KW-1133">Transmembrane helix</keyword>
<dbReference type="RefSeq" id="XP_012651943.1">
    <property type="nucleotide sequence ID" value="XM_012796489.1"/>
</dbReference>
<sequence length="173" mass="20654">MGIPFITEQKLVKTQEKLTLQKCKITFPLHFQIVKMLQITHEENQIQTQVVSKIHSLFIQKIQFQNLLIFFHSFITKQIFKFMKPNQQITQEGQSINLKVIYQIQLSICKINKLNFLIKIKCNNLWFYNSILQNISQVIIIIIKISKLKYNLNSLYLSFVVFIYAYIFFIDQN</sequence>
<proteinExistence type="predicted"/>
<dbReference type="KEGG" id="tet:TTHERM_000395939"/>
<keyword evidence="1" id="KW-0472">Membrane</keyword>
<dbReference type="Proteomes" id="UP000009168">
    <property type="component" value="Unassembled WGS sequence"/>
</dbReference>
<organism evidence="2 3">
    <name type="scientific">Tetrahymena thermophila (strain SB210)</name>
    <dbReference type="NCBI Taxonomy" id="312017"/>
    <lineage>
        <taxon>Eukaryota</taxon>
        <taxon>Sar</taxon>
        <taxon>Alveolata</taxon>
        <taxon>Ciliophora</taxon>
        <taxon>Intramacronucleata</taxon>
        <taxon>Oligohymenophorea</taxon>
        <taxon>Hymenostomatida</taxon>
        <taxon>Tetrahymenina</taxon>
        <taxon>Tetrahymenidae</taxon>
        <taxon>Tetrahymena</taxon>
    </lineage>
</organism>